<feature type="domain" description="Ig-like" evidence="1">
    <location>
        <begin position="30"/>
        <end position="93"/>
    </location>
</feature>
<proteinExistence type="predicted"/>
<reference evidence="3" key="1">
    <citation type="submission" date="2017-02" db="UniProtKB">
        <authorList>
            <consortium name="WormBaseParasite"/>
        </authorList>
    </citation>
    <scope>IDENTIFICATION</scope>
</reference>
<dbReference type="SUPFAM" id="SSF48726">
    <property type="entry name" value="Immunoglobulin"/>
    <property type="match status" value="1"/>
</dbReference>
<dbReference type="InterPro" id="IPR036179">
    <property type="entry name" value="Ig-like_dom_sf"/>
</dbReference>
<sequence>MSSINSGIKILEKNYGSLHFFYHPVIDISNEKLYRLMCYVYSPSKPKITWKTTDIIIIDDFKYKTIVDKLEGNKYICTLEILKSSNEKDKEISCVIKNEYGTIHSIFSIQIMGHYKSINKIHGTLNIHDNFKKVSLEHRFTSYNYPIVEFYNYKIDEQNRTCYTQHFLKHESNHNYLNCMTIQFIDKPKEAYSFLSVVRNYDFQITGTKCFILIPKEGNPILDKSFQEVSTKNNIFEISLHVKYISISYPIVRWYGKRGDIIINEKNTRILARQCDGEHKYETILKIRSSFGIENNIFYCLIQNSSGFLLSSFTCNY</sequence>
<accession>A0A0N5BFU2</accession>
<dbReference type="InterPro" id="IPR007110">
    <property type="entry name" value="Ig-like_dom"/>
</dbReference>
<keyword evidence="2" id="KW-1185">Reference proteome</keyword>
<dbReference type="Gene3D" id="2.60.40.10">
    <property type="entry name" value="Immunoglobulins"/>
    <property type="match status" value="1"/>
</dbReference>
<dbReference type="InterPro" id="IPR013783">
    <property type="entry name" value="Ig-like_fold"/>
</dbReference>
<dbReference type="WBParaSite" id="SPAL_0000485400.1">
    <property type="protein sequence ID" value="SPAL_0000485400.1"/>
    <property type="gene ID" value="SPAL_0000485400"/>
</dbReference>
<protein>
    <submittedName>
        <fullName evidence="3">Ig-like domain-containing protein</fullName>
    </submittedName>
</protein>
<evidence type="ECO:0000259" key="1">
    <source>
        <dbReference type="PROSITE" id="PS50835"/>
    </source>
</evidence>
<name>A0A0N5BFU2_STREA</name>
<evidence type="ECO:0000313" key="3">
    <source>
        <dbReference type="WBParaSite" id="SPAL_0000485400.1"/>
    </source>
</evidence>
<dbReference type="AlphaFoldDB" id="A0A0N5BFU2"/>
<organism evidence="2 3">
    <name type="scientific">Strongyloides papillosus</name>
    <name type="common">Intestinal threadworm</name>
    <dbReference type="NCBI Taxonomy" id="174720"/>
    <lineage>
        <taxon>Eukaryota</taxon>
        <taxon>Metazoa</taxon>
        <taxon>Ecdysozoa</taxon>
        <taxon>Nematoda</taxon>
        <taxon>Chromadorea</taxon>
        <taxon>Rhabditida</taxon>
        <taxon>Tylenchina</taxon>
        <taxon>Panagrolaimomorpha</taxon>
        <taxon>Strongyloidoidea</taxon>
        <taxon>Strongyloididae</taxon>
        <taxon>Strongyloides</taxon>
    </lineage>
</organism>
<dbReference type="PROSITE" id="PS50835">
    <property type="entry name" value="IG_LIKE"/>
    <property type="match status" value="1"/>
</dbReference>
<evidence type="ECO:0000313" key="2">
    <source>
        <dbReference type="Proteomes" id="UP000046392"/>
    </source>
</evidence>
<dbReference type="STRING" id="174720.A0A0N5BFU2"/>
<dbReference type="Proteomes" id="UP000046392">
    <property type="component" value="Unplaced"/>
</dbReference>